<name>A0A553HZQ9_9PEZI</name>
<keyword evidence="2" id="KW-1185">Reference proteome</keyword>
<comment type="caution">
    <text evidence="1">The sequence shown here is derived from an EMBL/GenBank/DDBJ whole genome shotgun (WGS) entry which is preliminary data.</text>
</comment>
<gene>
    <name evidence="1" type="ORF">FHL15_005704</name>
</gene>
<evidence type="ECO:0000313" key="1">
    <source>
        <dbReference type="EMBL" id="TRX93429.1"/>
    </source>
</evidence>
<organism evidence="1 2">
    <name type="scientific">Xylaria flabelliformis</name>
    <dbReference type="NCBI Taxonomy" id="2512241"/>
    <lineage>
        <taxon>Eukaryota</taxon>
        <taxon>Fungi</taxon>
        <taxon>Dikarya</taxon>
        <taxon>Ascomycota</taxon>
        <taxon>Pezizomycotina</taxon>
        <taxon>Sordariomycetes</taxon>
        <taxon>Xylariomycetidae</taxon>
        <taxon>Xylariales</taxon>
        <taxon>Xylariaceae</taxon>
        <taxon>Xylaria</taxon>
    </lineage>
</organism>
<sequence length="188" mass="21414">MPKGEFLSRAPSGYPEAVHYDTIGVGAEFEKIVSRALQKEEHRYDIKASCLDDGDLVIFSAISNDGTLCEAQCFKKCKLPDKLYLSRKRRIHRLRKSGNLMDEVNQKEVRILVSRVPEDTTRSCRKCPTMDTENKIQYTYSIKEFPSLCSVSKSRGNAFGHVKWPKSSVEESSFTKPTVSHMGWKNDD</sequence>
<proteinExistence type="predicted"/>
<dbReference type="Proteomes" id="UP000319160">
    <property type="component" value="Unassembled WGS sequence"/>
</dbReference>
<reference evidence="2" key="1">
    <citation type="submission" date="2019-06" db="EMBL/GenBank/DDBJ databases">
        <title>Draft genome sequence of the griseofulvin-producing fungus Xylaria cubensis strain G536.</title>
        <authorList>
            <person name="Mead M.E."/>
            <person name="Raja H.A."/>
            <person name="Steenwyk J.L."/>
            <person name="Knowles S.L."/>
            <person name="Oberlies N.H."/>
            <person name="Rokas A."/>
        </authorList>
    </citation>
    <scope>NUCLEOTIDE SEQUENCE [LARGE SCALE GENOMIC DNA]</scope>
    <source>
        <strain evidence="2">G536</strain>
    </source>
</reference>
<evidence type="ECO:0000313" key="2">
    <source>
        <dbReference type="Proteomes" id="UP000319160"/>
    </source>
</evidence>
<dbReference type="EMBL" id="VFLP01000029">
    <property type="protein sequence ID" value="TRX93429.1"/>
    <property type="molecule type" value="Genomic_DNA"/>
</dbReference>
<dbReference type="AlphaFoldDB" id="A0A553HZQ9"/>
<dbReference type="OrthoDB" id="4741649at2759"/>
<accession>A0A553HZQ9</accession>
<protein>
    <submittedName>
        <fullName evidence="1">Uncharacterized protein</fullName>
    </submittedName>
</protein>